<feature type="non-terminal residue" evidence="2">
    <location>
        <position position="1"/>
    </location>
</feature>
<sequence length="43" mass="4373">SGHPGGHHGFSGAPFTGSGRPDFGRFTGSGRPDFKGFPTTPKA</sequence>
<proteinExistence type="predicted"/>
<keyword evidence="3" id="KW-1185">Reference proteome</keyword>
<evidence type="ECO:0000256" key="1">
    <source>
        <dbReference type="SAM" id="MobiDB-lite"/>
    </source>
</evidence>
<evidence type="ECO:0000313" key="2">
    <source>
        <dbReference type="EMBL" id="CAJ0559068.1"/>
    </source>
</evidence>
<dbReference type="Proteomes" id="UP001177023">
    <property type="component" value="Unassembled WGS sequence"/>
</dbReference>
<dbReference type="AlphaFoldDB" id="A0AA36C5C9"/>
<feature type="non-terminal residue" evidence="2">
    <location>
        <position position="43"/>
    </location>
</feature>
<feature type="region of interest" description="Disordered" evidence="1">
    <location>
        <begin position="1"/>
        <end position="43"/>
    </location>
</feature>
<organism evidence="2 3">
    <name type="scientific">Mesorhabditis spiculigera</name>
    <dbReference type="NCBI Taxonomy" id="96644"/>
    <lineage>
        <taxon>Eukaryota</taxon>
        <taxon>Metazoa</taxon>
        <taxon>Ecdysozoa</taxon>
        <taxon>Nematoda</taxon>
        <taxon>Chromadorea</taxon>
        <taxon>Rhabditida</taxon>
        <taxon>Rhabditina</taxon>
        <taxon>Rhabditomorpha</taxon>
        <taxon>Rhabditoidea</taxon>
        <taxon>Rhabditidae</taxon>
        <taxon>Mesorhabditinae</taxon>
        <taxon>Mesorhabditis</taxon>
    </lineage>
</organism>
<gene>
    <name evidence="2" type="ORF">MSPICULIGERA_LOCUS1158</name>
</gene>
<name>A0AA36C5C9_9BILA</name>
<dbReference type="EMBL" id="CATQJA010000303">
    <property type="protein sequence ID" value="CAJ0559068.1"/>
    <property type="molecule type" value="Genomic_DNA"/>
</dbReference>
<evidence type="ECO:0000313" key="3">
    <source>
        <dbReference type="Proteomes" id="UP001177023"/>
    </source>
</evidence>
<accession>A0AA36C5C9</accession>
<reference evidence="2" key="1">
    <citation type="submission" date="2023-06" db="EMBL/GenBank/DDBJ databases">
        <authorList>
            <person name="Delattre M."/>
        </authorList>
    </citation>
    <scope>NUCLEOTIDE SEQUENCE</scope>
    <source>
        <strain evidence="2">AF72</strain>
    </source>
</reference>
<protein>
    <submittedName>
        <fullName evidence="2">Uncharacterized protein</fullName>
    </submittedName>
</protein>
<comment type="caution">
    <text evidence="2">The sequence shown here is derived from an EMBL/GenBank/DDBJ whole genome shotgun (WGS) entry which is preliminary data.</text>
</comment>